<protein>
    <submittedName>
        <fullName evidence="1">Uncharacterized protein</fullName>
    </submittedName>
</protein>
<dbReference type="AlphaFoldDB" id="A0AAU7NSF9"/>
<evidence type="ECO:0000313" key="1">
    <source>
        <dbReference type="EMBL" id="XBS19551.1"/>
    </source>
</evidence>
<dbReference type="EMBL" id="CP157743">
    <property type="protein sequence ID" value="XBS19551.1"/>
    <property type="molecule type" value="Genomic_DNA"/>
</dbReference>
<accession>A0AAU7NSF9</accession>
<proteinExistence type="predicted"/>
<name>A0AAU7NSF9_9GAMM</name>
<reference evidence="1 2" key="1">
    <citation type="journal article" date="2024" name="Microbiology">
        <title>Methylomarinum rosea sp. nov., a novel halophilic methanotrophic bacterium from the hypersaline Lake Elton.</title>
        <authorList>
            <person name="Suleimanov R.Z."/>
            <person name="Oshkin I.Y."/>
            <person name="Danilova O.V."/>
            <person name="Suzina N.E."/>
            <person name="Dedysh S.N."/>
        </authorList>
    </citation>
    <scope>NUCLEOTIDE SEQUENCE [LARGE SCALE GENOMIC DNA]</scope>
    <source>
        <strain evidence="1 2">Ch1-1</strain>
    </source>
</reference>
<evidence type="ECO:0000313" key="2">
    <source>
        <dbReference type="Proteomes" id="UP001225378"/>
    </source>
</evidence>
<dbReference type="RefSeq" id="WP_305907703.1">
    <property type="nucleotide sequence ID" value="NZ_CP157743.1"/>
</dbReference>
<keyword evidence="2" id="KW-1185">Reference proteome</keyword>
<dbReference type="Proteomes" id="UP001225378">
    <property type="component" value="Chromosome"/>
</dbReference>
<dbReference type="KEGG" id="mech:Q9L42_014445"/>
<organism evidence="1 2">
    <name type="scientific">Methylomarinum roseum</name>
    <dbReference type="NCBI Taxonomy" id="3067653"/>
    <lineage>
        <taxon>Bacteria</taxon>
        <taxon>Pseudomonadati</taxon>
        <taxon>Pseudomonadota</taxon>
        <taxon>Gammaproteobacteria</taxon>
        <taxon>Methylococcales</taxon>
        <taxon>Methylococcaceae</taxon>
        <taxon>Methylomarinum</taxon>
    </lineage>
</organism>
<gene>
    <name evidence="1" type="ORF">Q9L42_014445</name>
</gene>
<sequence>MFETDITETVTVNDGATIVERTKEIEMKEQELSEKLAQAIEVCVQKGEINLNSYTLQSHVEGNDLFKINVGPLSPLEARRLQRDLMSQKTARRIIYTDPDGQSVLMLVSERSFQLLAQLADGEWHQSAALKTIQAETRKPIADLRACGVIIGTKESSYRLFGTVDLYPLGPCLSVPQLGDILPDIGTATKIEHEKARFAIARRVSKVNKTAESLHKIDTLDK</sequence>